<evidence type="ECO:0000313" key="2">
    <source>
        <dbReference type="Proteomes" id="UP000595197"/>
    </source>
</evidence>
<dbReference type="RefSeq" id="WP_201073688.1">
    <property type="nucleotide sequence ID" value="NZ_CP067420.1"/>
</dbReference>
<keyword evidence="2" id="KW-1185">Reference proteome</keyword>
<sequence length="149" mass="16262">MSGTVSPAAPPRAEPRAWVVFCGDADLWWLRLLRPGFRHCFVALNDGTHWITVDPLSPHLEIAVQPVAAGFDLVGWFAERGHAVVAAPVRRDLNRPAPWGPFTCVEAAKRVLGLHDRWVLTPWQLYRRLLDPAAPVPCGAAGAGSPAFS</sequence>
<evidence type="ECO:0000313" key="1">
    <source>
        <dbReference type="EMBL" id="QQP88588.1"/>
    </source>
</evidence>
<dbReference type="EMBL" id="CP067420">
    <property type="protein sequence ID" value="QQP88588.1"/>
    <property type="molecule type" value="Genomic_DNA"/>
</dbReference>
<proteinExistence type="predicted"/>
<dbReference type="Proteomes" id="UP000595197">
    <property type="component" value="Chromosome"/>
</dbReference>
<accession>A0ABX7B2N0</accession>
<name>A0ABX7B2N0_9PROT</name>
<reference evidence="1" key="1">
    <citation type="submission" date="2021-02" db="EMBL/GenBank/DDBJ databases">
        <title>Skermanella TT6 skin isolate.</title>
        <authorList>
            <person name="Lee K."/>
            <person name="Ganzorig M."/>
        </authorList>
    </citation>
    <scope>NUCLEOTIDE SEQUENCE</scope>
    <source>
        <strain evidence="1">TT6</strain>
    </source>
</reference>
<protein>
    <submittedName>
        <fullName evidence="1">Uncharacterized protein</fullName>
    </submittedName>
</protein>
<organism evidence="1 2">
    <name type="scientific">Skermanella cutis</name>
    <dbReference type="NCBI Taxonomy" id="2775420"/>
    <lineage>
        <taxon>Bacteria</taxon>
        <taxon>Pseudomonadati</taxon>
        <taxon>Pseudomonadota</taxon>
        <taxon>Alphaproteobacteria</taxon>
        <taxon>Rhodospirillales</taxon>
        <taxon>Azospirillaceae</taxon>
        <taxon>Skermanella</taxon>
    </lineage>
</organism>
<gene>
    <name evidence="1" type="ORF">IGS68_21565</name>
</gene>